<evidence type="ECO:0000256" key="2">
    <source>
        <dbReference type="ARBA" id="ARBA00022837"/>
    </source>
</evidence>
<keyword evidence="2" id="KW-0106">Calcium</keyword>
<name>A0A176W7C3_MARPO</name>
<dbReference type="InterPro" id="IPR035892">
    <property type="entry name" value="C2_domain_sf"/>
</dbReference>
<feature type="compositionally biased region" description="Polar residues" evidence="3">
    <location>
        <begin position="252"/>
        <end position="265"/>
    </location>
</feature>
<dbReference type="Proteomes" id="UP000077202">
    <property type="component" value="Unassembled WGS sequence"/>
</dbReference>
<dbReference type="PANTHER" id="PTHR46502">
    <property type="entry name" value="C2 DOMAIN-CONTAINING"/>
    <property type="match status" value="1"/>
</dbReference>
<feature type="compositionally biased region" description="Basic and acidic residues" evidence="3">
    <location>
        <begin position="656"/>
        <end position="669"/>
    </location>
</feature>
<dbReference type="Gene3D" id="2.60.40.150">
    <property type="entry name" value="C2 domain"/>
    <property type="match status" value="1"/>
</dbReference>
<dbReference type="PROSITE" id="PS50004">
    <property type="entry name" value="C2"/>
    <property type="match status" value="1"/>
</dbReference>
<keyword evidence="7" id="KW-1185">Reference proteome</keyword>
<dbReference type="SUPFAM" id="SSF49562">
    <property type="entry name" value="C2 domain (Calcium/lipid-binding domain, CaLB)"/>
    <property type="match status" value="1"/>
</dbReference>
<dbReference type="SMART" id="SM00239">
    <property type="entry name" value="C2"/>
    <property type="match status" value="1"/>
</dbReference>
<organism evidence="6 7">
    <name type="scientific">Marchantia polymorpha subsp. ruderalis</name>
    <dbReference type="NCBI Taxonomy" id="1480154"/>
    <lineage>
        <taxon>Eukaryota</taxon>
        <taxon>Viridiplantae</taxon>
        <taxon>Streptophyta</taxon>
        <taxon>Embryophyta</taxon>
        <taxon>Marchantiophyta</taxon>
        <taxon>Marchantiopsida</taxon>
        <taxon>Marchantiidae</taxon>
        <taxon>Marchantiales</taxon>
        <taxon>Marchantiaceae</taxon>
        <taxon>Marchantia</taxon>
    </lineage>
</organism>
<dbReference type="GO" id="GO:0046872">
    <property type="term" value="F:metal ion binding"/>
    <property type="evidence" value="ECO:0007669"/>
    <property type="project" value="UniProtKB-KW"/>
</dbReference>
<gene>
    <name evidence="6" type="ORF">AXG93_1335s1150</name>
</gene>
<feature type="region of interest" description="Disordered" evidence="3">
    <location>
        <begin position="448"/>
        <end position="467"/>
    </location>
</feature>
<evidence type="ECO:0000256" key="3">
    <source>
        <dbReference type="SAM" id="MobiDB-lite"/>
    </source>
</evidence>
<sequence>MAKAGTLHVTLVSATLLPSTTQGGSEADPADSYATLICGKQQFTTRTAKDQGSLPTWNETHSFEIEDRHDSGLEDLVIEIFAARHELNELLGVAKLPLCKIIPANEETSLHSLSRPHEGECGQVKVTLKWESRVTTTTQSAAMYGVYEQIQPSAPMYPPATTQPSAPVYPYRASQESYYGQQRYGDTHTPADAAASALAGLALNKDKQLGNESHETSNQDGPVSASNFVHQYTEHQSSHPVYPPVPEKRESNSNQHSELSSYENDSGSYPPYSTQTSSPYPPQGLPYLASPIGGVVTGVPYDYTHPPSEVPSKFKESESVAQQYGLPATAYPESYHHIPPSPPAYPPAAGVELAEKKKEKASKQSFGTPYYSEPPVSQSETYGHNIHGYASNTGSQPYPGLSQYGAPLPGHSDTYPPAVPSYPPSADFSNKAQNTTHQESGSIPAQFGAASHAGAYPPEPNVAYPPAPSFPSSGQFEHAAPIAGYPGRVGAEQGKDKLKVGMNGPNQGSKEGETQEKGFHGHEYGYPPQPYYPPAGYPQYGYAPQNHADGYPSHPLGYPSHYTPPYGAPGYGGMYPQYGTVNPHFVPPTYHEQVKLSVHLAWRIIPDTISSGIACYAAPGHQMPYGVAPGHQLQHGHYNHHHGGHGGHGGHKGHKDAHGYGHHGYEGHKGGHGYGGHKGHGGYGYEYPPQYGHHGGHHSHHKH</sequence>
<keyword evidence="1" id="KW-0479">Metal-binding</keyword>
<feature type="region of interest" description="Disordered" evidence="3">
    <location>
        <begin position="496"/>
        <end position="522"/>
    </location>
</feature>
<feature type="signal peptide" evidence="4">
    <location>
        <begin position="1"/>
        <end position="23"/>
    </location>
</feature>
<proteinExistence type="predicted"/>
<dbReference type="EMBL" id="LVLJ01001708">
    <property type="protein sequence ID" value="OAE28623.1"/>
    <property type="molecule type" value="Genomic_DNA"/>
</dbReference>
<feature type="compositionally biased region" description="Pro residues" evidence="3">
    <location>
        <begin position="457"/>
        <end position="467"/>
    </location>
</feature>
<evidence type="ECO:0000256" key="1">
    <source>
        <dbReference type="ARBA" id="ARBA00022723"/>
    </source>
</evidence>
<reference evidence="6" key="1">
    <citation type="submission" date="2016-03" db="EMBL/GenBank/DDBJ databases">
        <title>Mechanisms controlling the formation of the plant cell surface in tip-growing cells are functionally conserved among land plants.</title>
        <authorList>
            <person name="Honkanen S."/>
            <person name="Jones V.A."/>
            <person name="Morieri G."/>
            <person name="Champion C."/>
            <person name="Hetherington A.J."/>
            <person name="Kelly S."/>
            <person name="Saint-Marcoux D."/>
            <person name="Proust H."/>
            <person name="Prescott H."/>
            <person name="Dolan L."/>
        </authorList>
    </citation>
    <scope>NUCLEOTIDE SEQUENCE [LARGE SCALE GENOMIC DNA]</scope>
    <source>
        <tissue evidence="6">Whole gametophyte</tissue>
    </source>
</reference>
<feature type="compositionally biased region" description="Basic and acidic residues" evidence="3">
    <location>
        <begin position="510"/>
        <end position="522"/>
    </location>
</feature>
<feature type="compositionally biased region" description="Polar residues" evidence="3">
    <location>
        <begin position="427"/>
        <end position="442"/>
    </location>
</feature>
<dbReference type="CDD" id="cd00030">
    <property type="entry name" value="C2"/>
    <property type="match status" value="1"/>
</dbReference>
<evidence type="ECO:0000256" key="4">
    <source>
        <dbReference type="SAM" id="SignalP"/>
    </source>
</evidence>
<evidence type="ECO:0000313" key="6">
    <source>
        <dbReference type="EMBL" id="OAE28623.1"/>
    </source>
</evidence>
<feature type="compositionally biased region" description="Low complexity" evidence="3">
    <location>
        <begin position="266"/>
        <end position="278"/>
    </location>
</feature>
<evidence type="ECO:0000259" key="5">
    <source>
        <dbReference type="PROSITE" id="PS50004"/>
    </source>
</evidence>
<feature type="domain" description="C2" evidence="5">
    <location>
        <begin position="1"/>
        <end position="112"/>
    </location>
</feature>
<dbReference type="Pfam" id="PF00168">
    <property type="entry name" value="C2"/>
    <property type="match status" value="1"/>
</dbReference>
<feature type="compositionally biased region" description="Basic residues" evidence="3">
    <location>
        <begin position="637"/>
        <end position="655"/>
    </location>
</feature>
<accession>A0A176W7C3</accession>
<comment type="caution">
    <text evidence="6">The sequence shown here is derived from an EMBL/GenBank/DDBJ whole genome shotgun (WGS) entry which is preliminary data.</text>
</comment>
<feature type="region of interest" description="Disordered" evidence="3">
    <location>
        <begin position="335"/>
        <end position="442"/>
    </location>
</feature>
<dbReference type="PANTHER" id="PTHR46502:SF2">
    <property type="entry name" value="16 KDA PHLOEM PROTEIN 2"/>
    <property type="match status" value="1"/>
</dbReference>
<evidence type="ECO:0000313" key="7">
    <source>
        <dbReference type="Proteomes" id="UP000077202"/>
    </source>
</evidence>
<feature type="region of interest" description="Disordered" evidence="3">
    <location>
        <begin position="233"/>
        <end position="283"/>
    </location>
</feature>
<dbReference type="InterPro" id="IPR000008">
    <property type="entry name" value="C2_dom"/>
</dbReference>
<protein>
    <recommendedName>
        <fullName evidence="5">C2 domain-containing protein</fullName>
    </recommendedName>
</protein>
<feature type="compositionally biased region" description="Basic and acidic residues" evidence="3">
    <location>
        <begin position="353"/>
        <end position="362"/>
    </location>
</feature>
<keyword evidence="4" id="KW-0732">Signal</keyword>
<dbReference type="AlphaFoldDB" id="A0A176W7C3"/>
<feature type="region of interest" description="Disordered" evidence="3">
    <location>
        <begin position="637"/>
        <end position="673"/>
    </location>
</feature>
<feature type="chain" id="PRO_5008052305" description="C2 domain-containing protein" evidence="4">
    <location>
        <begin position="24"/>
        <end position="703"/>
    </location>
</feature>